<dbReference type="InterPro" id="IPR036271">
    <property type="entry name" value="Tet_transcr_reg_TetR-rel_C_sf"/>
</dbReference>
<feature type="DNA-binding region" description="H-T-H motif" evidence="5">
    <location>
        <begin position="25"/>
        <end position="44"/>
    </location>
</feature>
<evidence type="ECO:0000256" key="3">
    <source>
        <dbReference type="ARBA" id="ARBA00023125"/>
    </source>
</evidence>
<dbReference type="PANTHER" id="PTHR30055">
    <property type="entry name" value="HTH-TYPE TRANSCRIPTIONAL REGULATOR RUTR"/>
    <property type="match status" value="1"/>
</dbReference>
<keyword evidence="2" id="KW-0805">Transcription regulation</keyword>
<evidence type="ECO:0000313" key="8">
    <source>
        <dbReference type="EMBL" id="PNE36982.1"/>
    </source>
</evidence>
<evidence type="ECO:0000256" key="4">
    <source>
        <dbReference type="ARBA" id="ARBA00023163"/>
    </source>
</evidence>
<dbReference type="PROSITE" id="PS50977">
    <property type="entry name" value="HTH_TETR_2"/>
    <property type="match status" value="1"/>
</dbReference>
<dbReference type="InterPro" id="IPR009057">
    <property type="entry name" value="Homeodomain-like_sf"/>
</dbReference>
<feature type="domain" description="HTH tetR-type" evidence="7">
    <location>
        <begin position="2"/>
        <end position="62"/>
    </location>
</feature>
<dbReference type="Gene3D" id="1.10.10.60">
    <property type="entry name" value="Homeodomain-like"/>
    <property type="match status" value="1"/>
</dbReference>
<evidence type="ECO:0000256" key="1">
    <source>
        <dbReference type="ARBA" id="ARBA00022491"/>
    </source>
</evidence>
<dbReference type="GO" id="GO:0046677">
    <property type="term" value="P:response to antibiotic"/>
    <property type="evidence" value="ECO:0007669"/>
    <property type="project" value="InterPro"/>
</dbReference>
<dbReference type="PROSITE" id="PS01081">
    <property type="entry name" value="HTH_TETR_1"/>
    <property type="match status" value="1"/>
</dbReference>
<dbReference type="GO" id="GO:0003700">
    <property type="term" value="F:DNA-binding transcription factor activity"/>
    <property type="evidence" value="ECO:0007669"/>
    <property type="project" value="TreeGrafter"/>
</dbReference>
<reference evidence="9" key="1">
    <citation type="submission" date="2015-09" db="EMBL/GenBank/DDBJ databases">
        <authorList>
            <person name="Graham D.E."/>
            <person name="Mahan K.M."/>
            <person name="Klingeman D.M."/>
            <person name="Fida T."/>
            <person name="Giannone R.J."/>
            <person name="Hettich R.L."/>
            <person name="Parry R.J."/>
            <person name="Spain J.C."/>
        </authorList>
    </citation>
    <scope>NUCLEOTIDE SEQUENCE [LARGE SCALE GENOMIC DNA]</scope>
    <source>
        <strain evidence="9">JCM 4701</strain>
    </source>
</reference>
<dbReference type="PRINTS" id="PR00455">
    <property type="entry name" value="HTHTETR"/>
</dbReference>
<dbReference type="RefSeq" id="WP_102924696.1">
    <property type="nucleotide sequence ID" value="NZ_LJSN01000003.1"/>
</dbReference>
<dbReference type="Proteomes" id="UP000236047">
    <property type="component" value="Unassembled WGS sequence"/>
</dbReference>
<dbReference type="InterPro" id="IPR050109">
    <property type="entry name" value="HTH-type_TetR-like_transc_reg"/>
</dbReference>
<dbReference type="GO" id="GO:0045892">
    <property type="term" value="P:negative regulation of DNA-templated transcription"/>
    <property type="evidence" value="ECO:0007669"/>
    <property type="project" value="InterPro"/>
</dbReference>
<keyword evidence="3 5" id="KW-0238">DNA-binding</keyword>
<dbReference type="Pfam" id="PF00440">
    <property type="entry name" value="TetR_N"/>
    <property type="match status" value="1"/>
</dbReference>
<sequence>MKLTADLIIDAGMAVFAQTGYHGFSVRRVADRLDVHAGSLYYHVPSKAALLQLMADRVAGQAYEAGTVALAGLPAQAGWPARVTAQAVALRQSIQQHPGGAIMLAGSPKTLSPGALSLMERLLATLAEAGVPPEHCGTAADTVLSHVTGYVLQEQSEPPAVPVTTEDVTALHQSFPRTAVAAAEHGPDEKFTRSLDLLCAGIGTLIRPPSEGPPPEGTPSEEPDGKS</sequence>
<comment type="caution">
    <text evidence="8">The sequence shown here is derived from an EMBL/GenBank/DDBJ whole genome shotgun (WGS) entry which is preliminary data.</text>
</comment>
<gene>
    <name evidence="8" type="ORF">AOB60_21270</name>
</gene>
<name>A0A2N8P7H6_STRNR</name>
<dbReference type="SUPFAM" id="SSF48498">
    <property type="entry name" value="Tetracyclin repressor-like, C-terminal domain"/>
    <property type="match status" value="1"/>
</dbReference>
<keyword evidence="4" id="KW-0804">Transcription</keyword>
<dbReference type="Pfam" id="PF02909">
    <property type="entry name" value="TetR_C_1"/>
    <property type="match status" value="1"/>
</dbReference>
<dbReference type="InterPro" id="IPR023772">
    <property type="entry name" value="DNA-bd_HTH_TetR-type_CS"/>
</dbReference>
<accession>A0A2N8P7H6</accession>
<dbReference type="SUPFAM" id="SSF46689">
    <property type="entry name" value="Homeodomain-like"/>
    <property type="match status" value="1"/>
</dbReference>
<dbReference type="GO" id="GO:0000976">
    <property type="term" value="F:transcription cis-regulatory region binding"/>
    <property type="evidence" value="ECO:0007669"/>
    <property type="project" value="TreeGrafter"/>
</dbReference>
<evidence type="ECO:0000259" key="7">
    <source>
        <dbReference type="PROSITE" id="PS50977"/>
    </source>
</evidence>
<feature type="region of interest" description="Disordered" evidence="6">
    <location>
        <begin position="203"/>
        <end position="227"/>
    </location>
</feature>
<evidence type="ECO:0000256" key="2">
    <source>
        <dbReference type="ARBA" id="ARBA00023015"/>
    </source>
</evidence>
<dbReference type="PRINTS" id="PR00400">
    <property type="entry name" value="TETREPRESSOR"/>
</dbReference>
<dbReference type="EMBL" id="LJSN01000003">
    <property type="protein sequence ID" value="PNE36982.1"/>
    <property type="molecule type" value="Genomic_DNA"/>
</dbReference>
<proteinExistence type="predicted"/>
<dbReference type="InterPro" id="IPR003012">
    <property type="entry name" value="Tet_transcr_reg_TetR"/>
</dbReference>
<organism evidence="8 9">
    <name type="scientific">Streptomyces noursei</name>
    <name type="common">Streptomyces albulus</name>
    <dbReference type="NCBI Taxonomy" id="1971"/>
    <lineage>
        <taxon>Bacteria</taxon>
        <taxon>Bacillati</taxon>
        <taxon>Actinomycetota</taxon>
        <taxon>Actinomycetes</taxon>
        <taxon>Kitasatosporales</taxon>
        <taxon>Streptomycetaceae</taxon>
        <taxon>Streptomyces</taxon>
    </lineage>
</organism>
<evidence type="ECO:0000313" key="9">
    <source>
        <dbReference type="Proteomes" id="UP000236047"/>
    </source>
</evidence>
<evidence type="ECO:0000256" key="5">
    <source>
        <dbReference type="PROSITE-ProRule" id="PRU00335"/>
    </source>
</evidence>
<dbReference type="InterPro" id="IPR004111">
    <property type="entry name" value="Repressor_TetR_C"/>
</dbReference>
<dbReference type="PANTHER" id="PTHR30055:SF151">
    <property type="entry name" value="TRANSCRIPTIONAL REGULATORY PROTEIN"/>
    <property type="match status" value="1"/>
</dbReference>
<dbReference type="Gene3D" id="1.10.357.10">
    <property type="entry name" value="Tetracycline Repressor, domain 2"/>
    <property type="match status" value="1"/>
</dbReference>
<protein>
    <submittedName>
        <fullName evidence="8">Tetracycline repressor protein class H</fullName>
    </submittedName>
</protein>
<keyword evidence="1" id="KW-0678">Repressor</keyword>
<dbReference type="AlphaFoldDB" id="A0A2N8P7H6"/>
<keyword evidence="9" id="KW-1185">Reference proteome</keyword>
<evidence type="ECO:0000256" key="6">
    <source>
        <dbReference type="SAM" id="MobiDB-lite"/>
    </source>
</evidence>
<dbReference type="InterPro" id="IPR001647">
    <property type="entry name" value="HTH_TetR"/>
</dbReference>